<gene>
    <name evidence="1" type="ORF">ALC57_17472</name>
</gene>
<dbReference type="Proteomes" id="UP000078492">
    <property type="component" value="Unassembled WGS sequence"/>
</dbReference>
<keyword evidence="2" id="KW-1185">Reference proteome</keyword>
<accession>A0A151ITK8</accession>
<name>A0A151ITK8_9HYME</name>
<proteinExistence type="predicted"/>
<feature type="non-terminal residue" evidence="1">
    <location>
        <position position="1"/>
    </location>
</feature>
<protein>
    <submittedName>
        <fullName evidence="1">Uncharacterized protein</fullName>
    </submittedName>
</protein>
<evidence type="ECO:0000313" key="1">
    <source>
        <dbReference type="EMBL" id="KYN10401.1"/>
    </source>
</evidence>
<reference evidence="1 2" key="1">
    <citation type="submission" date="2015-09" db="EMBL/GenBank/DDBJ databases">
        <title>Trachymyrmex cornetzi WGS genome.</title>
        <authorList>
            <person name="Nygaard S."/>
            <person name="Hu H."/>
            <person name="Boomsma J."/>
            <person name="Zhang G."/>
        </authorList>
    </citation>
    <scope>NUCLEOTIDE SEQUENCE [LARGE SCALE GENOMIC DNA]</scope>
    <source>
        <strain evidence="1">Tcor2-1</strain>
        <tissue evidence="1">Whole body</tissue>
    </source>
</reference>
<dbReference type="EMBL" id="KQ981003">
    <property type="protein sequence ID" value="KYN10401.1"/>
    <property type="molecule type" value="Genomic_DNA"/>
</dbReference>
<sequence>VSTRDPTTELVKISFERLEPRSEKEAPTTEMPPPRCEFPESSIMLIINEQRDHELIVFGLPKILNNCIETITRVLSSLDVSISTSEIVRAFRIPGRNSSSSLLIVKFATIARRNELITRARRRGGLNASDVCGS</sequence>
<evidence type="ECO:0000313" key="2">
    <source>
        <dbReference type="Proteomes" id="UP000078492"/>
    </source>
</evidence>
<dbReference type="AlphaFoldDB" id="A0A151ITK8"/>
<dbReference type="STRING" id="471704.A0A151ITK8"/>
<organism evidence="1 2">
    <name type="scientific">Trachymyrmex cornetzi</name>
    <dbReference type="NCBI Taxonomy" id="471704"/>
    <lineage>
        <taxon>Eukaryota</taxon>
        <taxon>Metazoa</taxon>
        <taxon>Ecdysozoa</taxon>
        <taxon>Arthropoda</taxon>
        <taxon>Hexapoda</taxon>
        <taxon>Insecta</taxon>
        <taxon>Pterygota</taxon>
        <taxon>Neoptera</taxon>
        <taxon>Endopterygota</taxon>
        <taxon>Hymenoptera</taxon>
        <taxon>Apocrita</taxon>
        <taxon>Aculeata</taxon>
        <taxon>Formicoidea</taxon>
        <taxon>Formicidae</taxon>
        <taxon>Myrmicinae</taxon>
        <taxon>Trachymyrmex</taxon>
    </lineage>
</organism>